<dbReference type="InterPro" id="IPR003718">
    <property type="entry name" value="OsmC/Ohr_fam"/>
</dbReference>
<reference evidence="2 3" key="2">
    <citation type="submission" date="2017-07" db="EMBL/GenBank/DDBJ databases">
        <title>Candidatus Dactylopiibacterium carminicum, a nitrogen-fixing symbiont of the cochineal insect Dactylopius coccus and Dactylopius opuntiae (Hemiptera: Coccoidea: Dactylopiidae).</title>
        <authorList>
            <person name="Vera A."/>
        </authorList>
    </citation>
    <scope>NUCLEOTIDE SEQUENCE [LARGE SCALE GENOMIC DNA]</scope>
    <source>
        <strain evidence="2 3">NFDCM</strain>
    </source>
</reference>
<dbReference type="PANTHER" id="PTHR39624">
    <property type="entry name" value="PROTEIN INVOLVED IN RIMO-MEDIATED BETA-METHYLTHIOLATION OF RIBOSOMAL PROTEIN S12 YCAO"/>
    <property type="match status" value="1"/>
</dbReference>
<dbReference type="EMBL" id="MDUX01000017">
    <property type="protein sequence ID" value="KAF7599608.1"/>
    <property type="molecule type" value="Genomic_DNA"/>
</dbReference>
<keyword evidence="4" id="KW-1185">Reference proteome</keyword>
<dbReference type="SUPFAM" id="SSF82784">
    <property type="entry name" value="OsmC-like"/>
    <property type="match status" value="1"/>
</dbReference>
<dbReference type="InterPro" id="IPR036102">
    <property type="entry name" value="OsmC/Ohrsf"/>
</dbReference>
<reference evidence="1 4" key="1">
    <citation type="submission" date="2016-08" db="EMBL/GenBank/DDBJ databases">
        <title>Candidatus Dactylopiibacterium carminicum genome sequence.</title>
        <authorList>
            <person name="Ramirez-Puebla S.T."/>
            <person name="Ormeno-Orrillo E."/>
            <person name="Vera-Ponce De Leon A."/>
            <person name="Luis L."/>
            <person name="Sanchez-Flores A."/>
            <person name="Monica R."/>
            <person name="Martinez-Romero E."/>
        </authorList>
    </citation>
    <scope>NUCLEOTIDE SEQUENCE [LARGE SCALE GENOMIC DNA]</scope>
    <source>
        <strain evidence="1">END1</strain>
    </source>
</reference>
<dbReference type="OrthoDB" id="9789573at2"/>
<dbReference type="PANTHER" id="PTHR39624:SF2">
    <property type="entry name" value="OSMC-LIKE PROTEIN"/>
    <property type="match status" value="1"/>
</dbReference>
<sequence>MSISIDWQAASGASACRIQTGDAEWFADVGRNFGGSGAHPDPHDLLDSALGACTVLTLELYAKRRGYALQGVRVEITHTEADGVYRLHKHIQLEGDLDEAAREDLLRVAAKCPIHKALLGQFAIESEPVAS</sequence>
<gene>
    <name evidence="1" type="ORF">BGI27_07020</name>
    <name evidence="2" type="ORF">CGU29_04390</name>
</gene>
<evidence type="ECO:0000313" key="3">
    <source>
        <dbReference type="Proteomes" id="UP000216107"/>
    </source>
</evidence>
<evidence type="ECO:0000313" key="2">
    <source>
        <dbReference type="EMBL" id="PAS94255.1"/>
    </source>
</evidence>
<dbReference type="EMBL" id="NMRN01000008">
    <property type="protein sequence ID" value="PAS94255.1"/>
    <property type="molecule type" value="Genomic_DNA"/>
</dbReference>
<evidence type="ECO:0000313" key="4">
    <source>
        <dbReference type="Proteomes" id="UP000623509"/>
    </source>
</evidence>
<organism evidence="2 3">
    <name type="scientific">Candidatus Dactylopiibacterium carminicum</name>
    <dbReference type="NCBI Taxonomy" id="857335"/>
    <lineage>
        <taxon>Bacteria</taxon>
        <taxon>Pseudomonadati</taxon>
        <taxon>Pseudomonadota</taxon>
        <taxon>Betaproteobacteria</taxon>
        <taxon>Rhodocyclales</taxon>
        <taxon>Rhodocyclaceae</taxon>
        <taxon>Candidatus Dactylopiibacterium</taxon>
    </lineage>
</organism>
<dbReference type="Proteomes" id="UP000216107">
    <property type="component" value="Unassembled WGS sequence"/>
</dbReference>
<protein>
    <submittedName>
        <fullName evidence="2">Osmotically inducible protein C</fullName>
    </submittedName>
</protein>
<evidence type="ECO:0000313" key="1">
    <source>
        <dbReference type="EMBL" id="KAF7599608.1"/>
    </source>
</evidence>
<dbReference type="Proteomes" id="UP000623509">
    <property type="component" value="Unassembled WGS sequence"/>
</dbReference>
<name>A0A272EVY5_9RHOO</name>
<accession>A0A272EVY5</accession>
<dbReference type="RefSeq" id="WP_095524190.1">
    <property type="nucleotide sequence ID" value="NZ_MDUX01000017.1"/>
</dbReference>
<dbReference type="Pfam" id="PF02566">
    <property type="entry name" value="OsmC"/>
    <property type="match status" value="1"/>
</dbReference>
<dbReference type="AlphaFoldDB" id="A0A272EVY5"/>
<proteinExistence type="predicted"/>
<dbReference type="Gene3D" id="3.30.300.20">
    <property type="match status" value="1"/>
</dbReference>
<dbReference type="InterPro" id="IPR015946">
    <property type="entry name" value="KH_dom-like_a/b"/>
</dbReference>
<comment type="caution">
    <text evidence="2">The sequence shown here is derived from an EMBL/GenBank/DDBJ whole genome shotgun (WGS) entry which is preliminary data.</text>
</comment>